<dbReference type="Gene3D" id="1.20.120.450">
    <property type="entry name" value="dinb family like domain"/>
    <property type="match status" value="1"/>
</dbReference>
<keyword evidence="1" id="KW-1133">Transmembrane helix</keyword>
<sequence>MDRQAVHDEMERARTEFHRLLDQASDADLRRASNGTRWTNRELLFHMLLGYLIVWALRNLVALFDRLPDSVGKRYAQALNAVTVPFDAVNYVGSRLGGNLLKRRGMAAVADRAIARLHQRLDRETEAALARTMHFPTRWDPYFRDRMSLADVYRFPTRHFDHHARQLTLPYLSGMSAVREDRRMQVERVWLSCLLPVMVQSAVPPAPPPGSDR</sequence>
<keyword evidence="1" id="KW-0472">Membrane</keyword>
<dbReference type="SUPFAM" id="SSF109854">
    <property type="entry name" value="DinB/YfiT-like putative metalloenzymes"/>
    <property type="match status" value="1"/>
</dbReference>
<evidence type="ECO:0000313" key="4">
    <source>
        <dbReference type="Proteomes" id="UP000233750"/>
    </source>
</evidence>
<dbReference type="InterPro" id="IPR034660">
    <property type="entry name" value="DinB/YfiT-like"/>
</dbReference>
<feature type="transmembrane region" description="Helical" evidence="1">
    <location>
        <begin position="43"/>
        <end position="64"/>
    </location>
</feature>
<proteinExistence type="predicted"/>
<accession>A0A2N3WLK2</accession>
<keyword evidence="1" id="KW-0812">Transmembrane</keyword>
<keyword evidence="4" id="KW-1185">Reference proteome</keyword>
<dbReference type="InterPro" id="IPR024775">
    <property type="entry name" value="DinB-like"/>
</dbReference>
<dbReference type="EMBL" id="PJMY01000003">
    <property type="protein sequence ID" value="PKV94736.1"/>
    <property type="molecule type" value="Genomic_DNA"/>
</dbReference>
<dbReference type="RefSeq" id="WP_101438015.1">
    <property type="nucleotide sequence ID" value="NZ_PJMY01000003.1"/>
</dbReference>
<name>A0A2N3WLK2_9PSEU</name>
<protein>
    <submittedName>
        <fullName evidence="3">DinB family protein</fullName>
    </submittedName>
</protein>
<feature type="domain" description="DinB-like" evidence="2">
    <location>
        <begin position="10"/>
        <end position="167"/>
    </location>
</feature>
<evidence type="ECO:0000259" key="2">
    <source>
        <dbReference type="Pfam" id="PF12867"/>
    </source>
</evidence>
<dbReference type="Pfam" id="PF12867">
    <property type="entry name" value="DinB_2"/>
    <property type="match status" value="1"/>
</dbReference>
<gene>
    <name evidence="3" type="ORF">ATK30_5618</name>
</gene>
<dbReference type="AlphaFoldDB" id="A0A2N3WLK2"/>
<organism evidence="3 4">
    <name type="scientific">Amycolatopsis echigonensis</name>
    <dbReference type="NCBI Taxonomy" id="2576905"/>
    <lineage>
        <taxon>Bacteria</taxon>
        <taxon>Bacillati</taxon>
        <taxon>Actinomycetota</taxon>
        <taxon>Actinomycetes</taxon>
        <taxon>Pseudonocardiales</taxon>
        <taxon>Pseudonocardiaceae</taxon>
        <taxon>Amycolatopsis</taxon>
    </lineage>
</organism>
<evidence type="ECO:0000256" key="1">
    <source>
        <dbReference type="SAM" id="Phobius"/>
    </source>
</evidence>
<evidence type="ECO:0000313" key="3">
    <source>
        <dbReference type="EMBL" id="PKV94736.1"/>
    </source>
</evidence>
<dbReference type="Proteomes" id="UP000233750">
    <property type="component" value="Unassembled WGS sequence"/>
</dbReference>
<comment type="caution">
    <text evidence="3">The sequence shown here is derived from an EMBL/GenBank/DDBJ whole genome shotgun (WGS) entry which is preliminary data.</text>
</comment>
<reference evidence="3 4" key="1">
    <citation type="submission" date="2017-12" db="EMBL/GenBank/DDBJ databases">
        <title>Sequencing the genomes of 1000 Actinobacteria strains.</title>
        <authorList>
            <person name="Klenk H.-P."/>
        </authorList>
    </citation>
    <scope>NUCLEOTIDE SEQUENCE [LARGE SCALE GENOMIC DNA]</scope>
    <source>
        <strain evidence="3 4">DSM 45165</strain>
    </source>
</reference>
<dbReference type="OrthoDB" id="4196751at2"/>